<dbReference type="STRING" id="1071380.I2GYG7"/>
<feature type="domain" description="RRM" evidence="5">
    <location>
        <begin position="826"/>
        <end position="899"/>
    </location>
</feature>
<dbReference type="Pfam" id="PF10567">
    <property type="entry name" value="Nab6_mRNP_bdg"/>
    <property type="match status" value="2"/>
</dbReference>
<evidence type="ECO:0000259" key="5">
    <source>
        <dbReference type="PROSITE" id="PS50102"/>
    </source>
</evidence>
<feature type="compositionally biased region" description="Low complexity" evidence="4">
    <location>
        <begin position="190"/>
        <end position="214"/>
    </location>
</feature>
<dbReference type="SMART" id="SM00360">
    <property type="entry name" value="RRM"/>
    <property type="match status" value="2"/>
</dbReference>
<evidence type="ECO:0000256" key="1">
    <source>
        <dbReference type="ARBA" id="ARBA00022884"/>
    </source>
</evidence>
<keyword evidence="1 2" id="KW-0694">RNA-binding</keyword>
<dbReference type="InParanoid" id="I2GYG7"/>
<feature type="compositionally biased region" description="Low complexity" evidence="4">
    <location>
        <begin position="1094"/>
        <end position="1105"/>
    </location>
</feature>
<evidence type="ECO:0000256" key="2">
    <source>
        <dbReference type="PROSITE-ProRule" id="PRU00176"/>
    </source>
</evidence>
<dbReference type="InterPro" id="IPR039171">
    <property type="entry name" value="Cwc2/Slt11"/>
</dbReference>
<dbReference type="GO" id="GO:1990394">
    <property type="term" value="P:cellular response to cell wall damage"/>
    <property type="evidence" value="ECO:0007669"/>
    <property type="project" value="EnsemblFungi"/>
</dbReference>
<feature type="compositionally biased region" description="Low complexity" evidence="4">
    <location>
        <begin position="604"/>
        <end position="635"/>
    </location>
</feature>
<feature type="compositionally biased region" description="Polar residues" evidence="4">
    <location>
        <begin position="139"/>
        <end position="151"/>
    </location>
</feature>
<dbReference type="Proteomes" id="UP000002866">
    <property type="component" value="Chromosome 2"/>
</dbReference>
<feature type="region of interest" description="Disordered" evidence="4">
    <location>
        <begin position="139"/>
        <end position="175"/>
    </location>
</feature>
<evidence type="ECO:0000256" key="4">
    <source>
        <dbReference type="SAM" id="MobiDB-lite"/>
    </source>
</evidence>
<dbReference type="GeneID" id="14494546"/>
<feature type="compositionally biased region" description="Low complexity" evidence="4">
    <location>
        <begin position="157"/>
        <end position="175"/>
    </location>
</feature>
<dbReference type="OMA" id="SDVMAQY"/>
<evidence type="ECO:0000256" key="3">
    <source>
        <dbReference type="SAM" id="Coils"/>
    </source>
</evidence>
<feature type="region of interest" description="Disordered" evidence="4">
    <location>
        <begin position="1214"/>
        <end position="1244"/>
    </location>
</feature>
<feature type="compositionally biased region" description="Polar residues" evidence="4">
    <location>
        <begin position="771"/>
        <end position="781"/>
    </location>
</feature>
<dbReference type="PANTHER" id="PTHR14089">
    <property type="entry name" value="PRE-MRNA-SPLICING FACTOR RBM22"/>
    <property type="match status" value="1"/>
</dbReference>
<dbReference type="OrthoDB" id="6407164at2759"/>
<dbReference type="FunCoup" id="I2GYG7">
    <property type="interactions" value="259"/>
</dbReference>
<dbReference type="RefSeq" id="XP_004178688.1">
    <property type="nucleotide sequence ID" value="XM_004178640.1"/>
</dbReference>
<dbReference type="InterPro" id="IPR018885">
    <property type="entry name" value="mRNA-bd_dom"/>
</dbReference>
<dbReference type="SUPFAM" id="SSF54928">
    <property type="entry name" value="RNA-binding domain, RBD"/>
    <property type="match status" value="2"/>
</dbReference>
<protein>
    <recommendedName>
        <fullName evidence="5">RRM domain-containing protein</fullName>
    </recommendedName>
</protein>
<dbReference type="Pfam" id="PF10378">
    <property type="entry name" value="RRM"/>
    <property type="match status" value="1"/>
</dbReference>
<name>I2GYG7_HENB6</name>
<feature type="compositionally biased region" description="Basic residues" evidence="4">
    <location>
        <begin position="1220"/>
        <end position="1237"/>
    </location>
</feature>
<feature type="region of interest" description="Disordered" evidence="4">
    <location>
        <begin position="374"/>
        <end position="407"/>
    </location>
</feature>
<feature type="compositionally biased region" description="Basic residues" evidence="4">
    <location>
        <begin position="1305"/>
        <end position="1315"/>
    </location>
</feature>
<dbReference type="EMBL" id="HE806317">
    <property type="protein sequence ID" value="CCH59169.1"/>
    <property type="molecule type" value="Genomic_DNA"/>
</dbReference>
<feature type="compositionally biased region" description="Low complexity" evidence="4">
    <location>
        <begin position="782"/>
        <end position="795"/>
    </location>
</feature>
<dbReference type="InterPro" id="IPR012677">
    <property type="entry name" value="Nucleotide-bd_a/b_plait_sf"/>
</dbReference>
<feature type="region of interest" description="Disordered" evidence="4">
    <location>
        <begin position="187"/>
        <end position="214"/>
    </location>
</feature>
<evidence type="ECO:0000313" key="7">
    <source>
        <dbReference type="Proteomes" id="UP000002866"/>
    </source>
</evidence>
<dbReference type="eggNOG" id="KOG0118">
    <property type="taxonomic scope" value="Eukaryota"/>
</dbReference>
<feature type="coiled-coil region" evidence="3">
    <location>
        <begin position="1041"/>
        <end position="1068"/>
    </location>
</feature>
<gene>
    <name evidence="6" type="primary">TBLA0B03280</name>
    <name evidence="6" type="ORF">TBLA_0B03280</name>
</gene>
<feature type="compositionally biased region" description="Low complexity" evidence="4">
    <location>
        <begin position="8"/>
        <end position="21"/>
    </location>
</feature>
<feature type="region of interest" description="Disordered" evidence="4">
    <location>
        <begin position="581"/>
        <end position="642"/>
    </location>
</feature>
<feature type="compositionally biased region" description="Low complexity" evidence="4">
    <location>
        <begin position="581"/>
        <end position="591"/>
    </location>
</feature>
<accession>I2GYG7</accession>
<dbReference type="InterPro" id="IPR000504">
    <property type="entry name" value="RRM_dom"/>
</dbReference>
<feature type="region of interest" description="Disordered" evidence="4">
    <location>
        <begin position="1297"/>
        <end position="1321"/>
    </location>
</feature>
<feature type="compositionally biased region" description="Acidic residues" evidence="4">
    <location>
        <begin position="396"/>
        <end position="407"/>
    </location>
</feature>
<reference evidence="6 7" key="1">
    <citation type="journal article" date="2011" name="Proc. Natl. Acad. Sci. U.S.A.">
        <title>Evolutionary erosion of yeast sex chromosomes by mating-type switching accidents.</title>
        <authorList>
            <person name="Gordon J.L."/>
            <person name="Armisen D."/>
            <person name="Proux-Wera E."/>
            <person name="Oheigeartaigh S.S."/>
            <person name="Byrne K.P."/>
            <person name="Wolfe K.H."/>
        </authorList>
    </citation>
    <scope>NUCLEOTIDE SEQUENCE [LARGE SCALE GENOMIC DNA]</scope>
    <source>
        <strain evidence="7">ATCC 34711 / CBS 6284 / DSM 70876 / NBRC 10599 / NRRL Y-10934 / UCD 77-7</strain>
    </source>
</reference>
<proteinExistence type="predicted"/>
<dbReference type="PANTHER" id="PTHR14089:SF10">
    <property type="entry name" value="RNA-BINDING PROTEIN NAB6"/>
    <property type="match status" value="1"/>
</dbReference>
<feature type="region of interest" description="Disordered" evidence="4">
    <location>
        <begin position="1151"/>
        <end position="1171"/>
    </location>
</feature>
<feature type="region of interest" description="Disordered" evidence="4">
    <location>
        <begin position="1093"/>
        <end position="1126"/>
    </location>
</feature>
<dbReference type="GO" id="GO:0010494">
    <property type="term" value="C:cytoplasmic stress granule"/>
    <property type="evidence" value="ECO:0007669"/>
    <property type="project" value="EnsemblFungi"/>
</dbReference>
<dbReference type="KEGG" id="tbl:TBLA_0B03280"/>
<organism evidence="6 7">
    <name type="scientific">Henningerozyma blattae (strain ATCC 34711 / CBS 6284 / DSM 70876 / NBRC 10599 / NRRL Y-10934 / UCD 77-7)</name>
    <name type="common">Yeast</name>
    <name type="synonym">Tetrapisispora blattae</name>
    <dbReference type="NCBI Taxonomy" id="1071380"/>
    <lineage>
        <taxon>Eukaryota</taxon>
        <taxon>Fungi</taxon>
        <taxon>Dikarya</taxon>
        <taxon>Ascomycota</taxon>
        <taxon>Saccharomycotina</taxon>
        <taxon>Saccharomycetes</taxon>
        <taxon>Saccharomycetales</taxon>
        <taxon>Saccharomycetaceae</taxon>
        <taxon>Henningerozyma</taxon>
    </lineage>
</organism>
<dbReference type="InterPro" id="IPR018835">
    <property type="entry name" value="RNA-binding_domain_put"/>
</dbReference>
<keyword evidence="3" id="KW-0175">Coiled coil</keyword>
<feature type="region of interest" description="Disordered" evidence="4">
    <location>
        <begin position="1"/>
        <end position="28"/>
    </location>
</feature>
<feature type="region of interest" description="Disordered" evidence="4">
    <location>
        <begin position="763"/>
        <end position="797"/>
    </location>
</feature>
<evidence type="ECO:0000313" key="6">
    <source>
        <dbReference type="EMBL" id="CCH59169.1"/>
    </source>
</evidence>
<dbReference type="GO" id="GO:0003730">
    <property type="term" value="F:mRNA 3'-UTR binding"/>
    <property type="evidence" value="ECO:0007669"/>
    <property type="project" value="EnsemblFungi"/>
</dbReference>
<dbReference type="FunFam" id="3.30.70.330:FF:000400">
    <property type="entry name" value="Negative regulator of differentiation 1"/>
    <property type="match status" value="1"/>
</dbReference>
<keyword evidence="7" id="KW-1185">Reference proteome</keyword>
<dbReference type="Gene3D" id="3.30.70.330">
    <property type="match status" value="2"/>
</dbReference>
<dbReference type="GO" id="GO:0070935">
    <property type="term" value="P:3'-UTR-mediated mRNA stabilization"/>
    <property type="evidence" value="ECO:0007669"/>
    <property type="project" value="EnsemblFungi"/>
</dbReference>
<sequence>MSKHSRRWNGSNSRNNSRNRGTPFSTNNMMNDQYLYQHQFYFNNPNATTNSNSNNQTYFHQNFTNNNAYFDNSNQEFRINNSNTNMIDHTSALNPTYYSPIPSAPPTPFDPSYGATLLPSHLLMGSPFVSTPNIHSFPYSATSISSTPTRKSFSRKNSNSNSISNSNSSSMSNLNLNSKYDNYPIPPVPILKNPPLNNQNIRNSRNNSNRIRNNHIINRKLLKDDNSYRISQQTFKENPMIIEKPKYSSVIDINKLLEIPLVVSYKILPKGTDEFRTRSLLLENINQSIDTRTLVKNFINFGPIESVYLIKLNPGSKYNSILLSFVSREICLDFYNNVLQRLMEFKTELSSKSLTLSFVILKYEFTDYNHPINEHASDNGDESSSSNKNLKIDTIKEEEEDEEETDGEEIVIEDIRNDLNKENFPLTFASALQSDLVKRGATRSLLLKFNGVVSKDQLINEKLNLFINNNLNNRYILESISLVNIENNTKNNKNTIGDDNEDQIEDTPISKFGNNYCLLTFSNILMAIEAFDYFKAKLNELNIFDCFFVSKTNYHKNSENSKSTISHSTPSSKISSIVNLPNEINNNNKSNVPITSLNSDNDKSNVSISNDNISNDNTSNDNNNSNDNPINNNDITIRNKSRKNSNVTVHELSMDQEIEILNEKLKNIDLKDNELIISAKIYNQPIVEEFDQDLENISITNLSNSNYLLLNQQPFEFNMNMNMTMNMNMNMNMNVNMNMNMNMNMLPPQSMPMPMFAGNFDMIDPMDPQRSRQPSVLFTATQQPQQPQQQQPQQQGTHNNLTQTLENHFNTSTELSAVLGGGPGNRTVYIGNINPRSKPEDLCNVVRGGILQKIVFLRDKHICFVTFIEATNAAQFFANAYIDPIVLHGNILKVGWGNHSGPLPKSISLAVTIGANRNVYVSLPEFAFKDKFINNPDYEKYHEIYKLPNELQLRKDFSQYGEIEQINYLNDGHCCWINFMNINSAITLVEEVNEDDGIRFHNKFDGRYNGLIIGYGKDRCGNVNKNLVATKNSKFFKKVKKPAYQIKLKKIEEERRLQEENNLRNNNKLSNNSQIRKPAVNLESLGITFESSETDTTINTTNNDIDTPEDTQKLTSPATSFDDDHKVDPASLEALGIITTSATVAVTKNIDPSQINTDTSNHEDDETSSTDNAIEQFSNENEDEELDSQSSDDLSDVELIIGSGDNSDALTLENIDNQKLKKNKNKHNKRKVHRSHNQKILQSNQVPVLNQYPPMASSTLTRTYRKTKLKPKNDNPKFITSDTEDEILSQLPDEVLDEKNPFRGPRNKNKNRNTRKTIPGSDVMSQYLTQLQHSTFMYAANILGVSAEDNNITYGDDGEPLN</sequence>
<dbReference type="InterPro" id="IPR035979">
    <property type="entry name" value="RBD_domain_sf"/>
</dbReference>
<dbReference type="PROSITE" id="PS50102">
    <property type="entry name" value="RRM"/>
    <property type="match status" value="1"/>
</dbReference>
<dbReference type="HOGENOM" id="CLU_276472_0_0_1"/>